<proteinExistence type="predicted"/>
<evidence type="ECO:0000313" key="2">
    <source>
        <dbReference type="Proteomes" id="UP000053480"/>
    </source>
</evidence>
<dbReference type="Proteomes" id="UP000053480">
    <property type="component" value="Unassembled WGS sequence"/>
</dbReference>
<organism evidence="1 2">
    <name type="scientific">Candidatus Aramenus sulfurataquae</name>
    <dbReference type="NCBI Taxonomy" id="1326980"/>
    <lineage>
        <taxon>Archaea</taxon>
        <taxon>Thermoproteota</taxon>
        <taxon>Thermoprotei</taxon>
        <taxon>Sulfolobales</taxon>
        <taxon>Sulfolobaceae</taxon>
        <taxon>Candidatus Aramenus</taxon>
    </lineage>
</organism>
<protein>
    <submittedName>
        <fullName evidence="1">Uncharacterized protein</fullName>
    </submittedName>
</protein>
<reference evidence="1" key="1">
    <citation type="submission" date="2024-07" db="EMBL/GenBank/DDBJ databases">
        <title>Metagenome and Metagenome-Assembled Genomes of Archaea from a hot spring from the geothermal field of Los Azufres, Mexico.</title>
        <authorList>
            <person name="Marin-Paredes R."/>
            <person name="Martinez-Romero E."/>
            <person name="Servin-Garciduenas L.E."/>
        </authorList>
    </citation>
    <scope>NUCLEOTIDE SEQUENCE</scope>
    <source>
        <strain evidence="1">AZ1-454</strain>
    </source>
</reference>
<sequence>MKPLLLGIDALSYTSFMKCNPRFLLALFSSTFRGVVLNKKPQHPASSWMSVLEMQEVKGDSFFKDVETPTLIKETKAVAINIPITNPTYGEVSFEYNDSVSPQEEISKVAETILEELESRPVIASITVLDRMLHKSKENKCELYKQVDDVIRKIVNKADDFILFSPYGEPTSDRPDEHEDYGVYLSTVPRPNEHDTVKLHEIGVLFRRLVGQ</sequence>
<accession>A0ACC6TNB5</accession>
<gene>
    <name evidence="1" type="ORF">TQ35_0003835</name>
</gene>
<dbReference type="EMBL" id="JZWS03000003">
    <property type="protein sequence ID" value="MEW9491320.1"/>
    <property type="molecule type" value="Genomic_DNA"/>
</dbReference>
<name>A0ACC6TNB5_9CREN</name>
<comment type="caution">
    <text evidence="1">The sequence shown here is derived from an EMBL/GenBank/DDBJ whole genome shotgun (WGS) entry which is preliminary data.</text>
</comment>
<evidence type="ECO:0000313" key="1">
    <source>
        <dbReference type="EMBL" id="MEW9491320.1"/>
    </source>
</evidence>